<evidence type="ECO:0000313" key="1">
    <source>
        <dbReference type="EMBL" id="MDV3457775.1"/>
    </source>
</evidence>
<dbReference type="Proteomes" id="UP001273531">
    <property type="component" value="Unassembled WGS sequence"/>
</dbReference>
<name>A0ABU3Y8P3_9SPHN</name>
<sequence length="45" mass="4496">MIFTAVTTIGLGDSESKAVESKLVDATGANVSDADLAAVANLLSE</sequence>
<dbReference type="RefSeq" id="WP_317226904.1">
    <property type="nucleotide sequence ID" value="NZ_JAWJEJ010000001.1"/>
</dbReference>
<reference evidence="1 2" key="1">
    <citation type="submission" date="2023-10" db="EMBL/GenBank/DDBJ databases">
        <title>Sphingomonas sp. HF-S4 16S ribosomal RNA gene Genome sequencing and assembly.</title>
        <authorList>
            <person name="Lee H."/>
        </authorList>
    </citation>
    <scope>NUCLEOTIDE SEQUENCE [LARGE SCALE GENOMIC DNA]</scope>
    <source>
        <strain evidence="1 2">HF-S4</strain>
    </source>
</reference>
<dbReference type="EMBL" id="JAWJEJ010000001">
    <property type="protein sequence ID" value="MDV3457775.1"/>
    <property type="molecule type" value="Genomic_DNA"/>
</dbReference>
<protein>
    <submittedName>
        <fullName evidence="1">Uncharacterized protein</fullName>
    </submittedName>
</protein>
<comment type="caution">
    <text evidence="1">The sequence shown here is derived from an EMBL/GenBank/DDBJ whole genome shotgun (WGS) entry which is preliminary data.</text>
</comment>
<gene>
    <name evidence="1" type="ORF">RZN05_12335</name>
</gene>
<accession>A0ABU3Y8P3</accession>
<organism evidence="1 2">
    <name type="scientific">Sphingomonas agrestis</name>
    <dbReference type="NCBI Taxonomy" id="3080540"/>
    <lineage>
        <taxon>Bacteria</taxon>
        <taxon>Pseudomonadati</taxon>
        <taxon>Pseudomonadota</taxon>
        <taxon>Alphaproteobacteria</taxon>
        <taxon>Sphingomonadales</taxon>
        <taxon>Sphingomonadaceae</taxon>
        <taxon>Sphingomonas</taxon>
    </lineage>
</organism>
<evidence type="ECO:0000313" key="2">
    <source>
        <dbReference type="Proteomes" id="UP001273531"/>
    </source>
</evidence>
<keyword evidence="2" id="KW-1185">Reference proteome</keyword>
<proteinExistence type="predicted"/>